<protein>
    <recommendedName>
        <fullName evidence="3">Secreted protein</fullName>
    </recommendedName>
</protein>
<accession>A0ABP9VQY4</accession>
<comment type="caution">
    <text evidence="1">The sequence shown here is derived from an EMBL/GenBank/DDBJ whole genome shotgun (WGS) entry which is preliminary data.</text>
</comment>
<name>A0ABP9VQY4_9BACT</name>
<evidence type="ECO:0000313" key="2">
    <source>
        <dbReference type="Proteomes" id="UP001416858"/>
    </source>
</evidence>
<evidence type="ECO:0008006" key="3">
    <source>
        <dbReference type="Google" id="ProtNLM"/>
    </source>
</evidence>
<reference evidence="1 2" key="1">
    <citation type="submission" date="2024-02" db="EMBL/GenBank/DDBJ databases">
        <title>Rhodopirellula caenicola NBRC 110016.</title>
        <authorList>
            <person name="Ichikawa N."/>
            <person name="Katano-Makiyama Y."/>
            <person name="Hidaka K."/>
        </authorList>
    </citation>
    <scope>NUCLEOTIDE SEQUENCE [LARGE SCALE GENOMIC DNA]</scope>
    <source>
        <strain evidence="1 2">NBRC 110016</strain>
    </source>
</reference>
<dbReference type="Proteomes" id="UP001416858">
    <property type="component" value="Unassembled WGS sequence"/>
</dbReference>
<sequence length="96" mass="10873">MPVWLYSAWVCSVQVTVSIDFDECSCRFFTASLIFPNQNFFTTLPLQICNNSMHLLNSHGSHCCLLYPSLMRMISIQHQVFKAKNNAPISPACDVV</sequence>
<keyword evidence="2" id="KW-1185">Reference proteome</keyword>
<organism evidence="1 2">
    <name type="scientific">Novipirellula caenicola</name>
    <dbReference type="NCBI Taxonomy" id="1536901"/>
    <lineage>
        <taxon>Bacteria</taxon>
        <taxon>Pseudomonadati</taxon>
        <taxon>Planctomycetota</taxon>
        <taxon>Planctomycetia</taxon>
        <taxon>Pirellulales</taxon>
        <taxon>Pirellulaceae</taxon>
        <taxon>Novipirellula</taxon>
    </lineage>
</organism>
<proteinExistence type="predicted"/>
<dbReference type="EMBL" id="BAABRO010000005">
    <property type="protein sequence ID" value="GAA5507574.1"/>
    <property type="molecule type" value="Genomic_DNA"/>
</dbReference>
<gene>
    <name evidence="1" type="ORF">Rcae01_03030</name>
</gene>
<evidence type="ECO:0000313" key="1">
    <source>
        <dbReference type="EMBL" id="GAA5507574.1"/>
    </source>
</evidence>